<protein>
    <submittedName>
        <fullName evidence="1">Uncharacterized protein</fullName>
    </submittedName>
</protein>
<sequence>MAATHLAVGSAIATVDSKGGFQHLTNRSCKCIEMLQHTCTFTANPVAQVQINVSFSFGCRDQSLRMRTRMLFDFTNSTPSQLEDFWNERRHICVRENTGKWVDSFFREAGYLFGGEQDWKPCQWFSWDVSDEGPLEITLNRDLGKREWPSRSWIRNCRKFPKF</sequence>
<accession>A0A1V6RXV9</accession>
<proteinExistence type="predicted"/>
<evidence type="ECO:0000313" key="1">
    <source>
        <dbReference type="EMBL" id="OQE06622.1"/>
    </source>
</evidence>
<dbReference type="AlphaFoldDB" id="A0A1V6RXV9"/>
<name>A0A1V6RXV9_9EURO</name>
<dbReference type="Proteomes" id="UP000191518">
    <property type="component" value="Unassembled WGS sequence"/>
</dbReference>
<evidence type="ECO:0000313" key="2">
    <source>
        <dbReference type="Proteomes" id="UP000191518"/>
    </source>
</evidence>
<keyword evidence="2" id="KW-1185">Reference proteome</keyword>
<gene>
    <name evidence="1" type="ORF">PENVUL_c017G07319</name>
</gene>
<dbReference type="EMBL" id="MDYP01000017">
    <property type="protein sequence ID" value="OQE06622.1"/>
    <property type="molecule type" value="Genomic_DNA"/>
</dbReference>
<organism evidence="1 2">
    <name type="scientific">Penicillium vulpinum</name>
    <dbReference type="NCBI Taxonomy" id="29845"/>
    <lineage>
        <taxon>Eukaryota</taxon>
        <taxon>Fungi</taxon>
        <taxon>Dikarya</taxon>
        <taxon>Ascomycota</taxon>
        <taxon>Pezizomycotina</taxon>
        <taxon>Eurotiomycetes</taxon>
        <taxon>Eurotiomycetidae</taxon>
        <taxon>Eurotiales</taxon>
        <taxon>Aspergillaceae</taxon>
        <taxon>Penicillium</taxon>
    </lineage>
</organism>
<comment type="caution">
    <text evidence="1">The sequence shown here is derived from an EMBL/GenBank/DDBJ whole genome shotgun (WGS) entry which is preliminary data.</text>
</comment>
<reference evidence="2" key="1">
    <citation type="journal article" date="2017" name="Nat. Microbiol.">
        <title>Global analysis of biosynthetic gene clusters reveals vast potential of secondary metabolite production in Penicillium species.</title>
        <authorList>
            <person name="Nielsen J.C."/>
            <person name="Grijseels S."/>
            <person name="Prigent S."/>
            <person name="Ji B."/>
            <person name="Dainat J."/>
            <person name="Nielsen K.F."/>
            <person name="Frisvad J.C."/>
            <person name="Workman M."/>
            <person name="Nielsen J."/>
        </authorList>
    </citation>
    <scope>NUCLEOTIDE SEQUENCE [LARGE SCALE GENOMIC DNA]</scope>
    <source>
        <strain evidence="2">IBT 29486</strain>
    </source>
</reference>